<dbReference type="InterPro" id="IPR001789">
    <property type="entry name" value="Sig_transdc_resp-reg_receiver"/>
</dbReference>
<dbReference type="SUPFAM" id="SSF55874">
    <property type="entry name" value="ATPase domain of HSP90 chaperone/DNA topoisomerase II/histidine kinase"/>
    <property type="match status" value="1"/>
</dbReference>
<dbReference type="SMART" id="SM00388">
    <property type="entry name" value="HisKA"/>
    <property type="match status" value="1"/>
</dbReference>
<evidence type="ECO:0000256" key="3">
    <source>
        <dbReference type="ARBA" id="ARBA00022553"/>
    </source>
</evidence>
<dbReference type="InterPro" id="IPR011006">
    <property type="entry name" value="CheY-like_superfamily"/>
</dbReference>
<evidence type="ECO:0000256" key="1">
    <source>
        <dbReference type="ARBA" id="ARBA00000085"/>
    </source>
</evidence>
<dbReference type="InterPro" id="IPR036890">
    <property type="entry name" value="HATPase_C_sf"/>
</dbReference>
<dbReference type="SMART" id="SM00387">
    <property type="entry name" value="HATPase_c"/>
    <property type="match status" value="1"/>
</dbReference>
<dbReference type="GO" id="GO:0016301">
    <property type="term" value="F:kinase activity"/>
    <property type="evidence" value="ECO:0007669"/>
    <property type="project" value="UniProtKB-KW"/>
</dbReference>
<dbReference type="Gene3D" id="1.10.287.130">
    <property type="match status" value="1"/>
</dbReference>
<dbReference type="Proteomes" id="UP000622707">
    <property type="component" value="Unassembled WGS sequence"/>
</dbReference>
<accession>A0ABS1JN15</accession>
<feature type="modified residue" description="4-aspartylphosphate" evidence="6">
    <location>
        <position position="428"/>
    </location>
</feature>
<keyword evidence="10" id="KW-1185">Reference proteome</keyword>
<dbReference type="InterPro" id="IPR036097">
    <property type="entry name" value="HisK_dim/P_sf"/>
</dbReference>
<dbReference type="CDD" id="cd00082">
    <property type="entry name" value="HisKA"/>
    <property type="match status" value="1"/>
</dbReference>
<dbReference type="EC" id="2.7.13.3" evidence="2"/>
<evidence type="ECO:0000313" key="9">
    <source>
        <dbReference type="EMBL" id="MBL0425639.1"/>
    </source>
</evidence>
<dbReference type="CDD" id="cd00075">
    <property type="entry name" value="HATPase"/>
    <property type="match status" value="1"/>
</dbReference>
<dbReference type="Pfam" id="PF00512">
    <property type="entry name" value="HisKA"/>
    <property type="match status" value="1"/>
</dbReference>
<dbReference type="PROSITE" id="PS50110">
    <property type="entry name" value="RESPONSE_REGULATORY"/>
    <property type="match status" value="1"/>
</dbReference>
<dbReference type="SMART" id="SM00448">
    <property type="entry name" value="REC"/>
    <property type="match status" value="1"/>
</dbReference>
<dbReference type="PROSITE" id="PS50109">
    <property type="entry name" value="HIS_KIN"/>
    <property type="match status" value="1"/>
</dbReference>
<feature type="domain" description="Response regulatory" evidence="8">
    <location>
        <begin position="379"/>
        <end position="495"/>
    </location>
</feature>
<dbReference type="RefSeq" id="WP_201689429.1">
    <property type="nucleotide sequence ID" value="NZ_JAEQND010000005.1"/>
</dbReference>
<comment type="catalytic activity">
    <reaction evidence="1">
        <text>ATP + protein L-histidine = ADP + protein N-phospho-L-histidine.</text>
        <dbReference type="EC" id="2.7.13.3"/>
    </reaction>
</comment>
<dbReference type="InterPro" id="IPR003594">
    <property type="entry name" value="HATPase_dom"/>
</dbReference>
<keyword evidence="5 9" id="KW-0418">Kinase</keyword>
<dbReference type="PANTHER" id="PTHR43047:SF72">
    <property type="entry name" value="OSMOSENSING HISTIDINE PROTEIN KINASE SLN1"/>
    <property type="match status" value="1"/>
</dbReference>
<gene>
    <name evidence="9" type="ORF">JI746_11020</name>
</gene>
<comment type="caution">
    <text evidence="9">The sequence shown here is derived from an EMBL/GenBank/DDBJ whole genome shotgun (WGS) entry which is preliminary data.</text>
</comment>
<proteinExistence type="predicted"/>
<dbReference type="InterPro" id="IPR005467">
    <property type="entry name" value="His_kinase_dom"/>
</dbReference>
<protein>
    <recommendedName>
        <fullName evidence="2">histidine kinase</fullName>
        <ecNumber evidence="2">2.7.13.3</ecNumber>
    </recommendedName>
</protein>
<dbReference type="Pfam" id="PF00072">
    <property type="entry name" value="Response_reg"/>
    <property type="match status" value="1"/>
</dbReference>
<dbReference type="PANTHER" id="PTHR43047">
    <property type="entry name" value="TWO-COMPONENT HISTIDINE PROTEIN KINASE"/>
    <property type="match status" value="1"/>
</dbReference>
<dbReference type="InterPro" id="IPR004358">
    <property type="entry name" value="Sig_transdc_His_kin-like_C"/>
</dbReference>
<dbReference type="EMBL" id="JAEQND010000005">
    <property type="protein sequence ID" value="MBL0425639.1"/>
    <property type="molecule type" value="Genomic_DNA"/>
</dbReference>
<evidence type="ECO:0000313" key="10">
    <source>
        <dbReference type="Proteomes" id="UP000622707"/>
    </source>
</evidence>
<dbReference type="Pfam" id="PF02518">
    <property type="entry name" value="HATPase_c"/>
    <property type="match status" value="1"/>
</dbReference>
<name>A0ABS1JN15_9BURK</name>
<dbReference type="SUPFAM" id="SSF52172">
    <property type="entry name" value="CheY-like"/>
    <property type="match status" value="2"/>
</dbReference>
<dbReference type="SUPFAM" id="SSF47384">
    <property type="entry name" value="Homodimeric domain of signal transducing histidine kinase"/>
    <property type="match status" value="1"/>
</dbReference>
<evidence type="ECO:0000256" key="4">
    <source>
        <dbReference type="ARBA" id="ARBA00022679"/>
    </source>
</evidence>
<sequence length="506" mass="54182">MDETVLVFTGSPREGATACRVLASAGIAAAVAADGGELHARLAEGIGALLLVEEVLADGVLDALTQHVAAQPAWSDLPILLMTRRSAESPELRLVFERLGNVTLLERPVRTMTLVSAARSALRGRHRQYEVRALNERKDQMLATLAHELRNPLAPIRNVAEVLRRRYPAPETGKLLSIVDRQLSHLTRLVDDLLDVARINSGKLELRRAHTSTADVVQHAVEIATDALTARSHRLVVEQPEPEVLLGDHVRLVQSVANLLVNAAKFTAPGGEIRLRVRTQGEVAEFAVSDNGRGIAREELDAIFAMFRQSRLPGEPSTGLGLGLHLTRAFAELHGGNVRAHSAGLGHGSEFTVSLPIVVRPAPAAEPGPQAQSQPRLQKVLVVDDNVDAATTLETVLSLAGLQVAVVHDGAAAVQHVCREAVDAVVMDIGMPVMNGYEAAREIRRLLADRRPLLVALTGWGQYADKALAADAGFDFHFVKPLAIADLLACLSAPRAQTAACGEDSA</sequence>
<evidence type="ECO:0000256" key="5">
    <source>
        <dbReference type="ARBA" id="ARBA00022777"/>
    </source>
</evidence>
<feature type="domain" description="Histidine kinase" evidence="7">
    <location>
        <begin position="144"/>
        <end position="359"/>
    </location>
</feature>
<dbReference type="InterPro" id="IPR003661">
    <property type="entry name" value="HisK_dim/P_dom"/>
</dbReference>
<dbReference type="Gene3D" id="3.30.565.10">
    <property type="entry name" value="Histidine kinase-like ATPase, C-terminal domain"/>
    <property type="match status" value="1"/>
</dbReference>
<reference evidence="9 10" key="1">
    <citation type="journal article" date="2017" name="Int. J. Syst. Evol. Microbiol.">
        <title>Ramlibacter alkalitolerans sp. nov., alkali-tolerant bacterium isolated from soil of ginseng.</title>
        <authorList>
            <person name="Lee D.H."/>
            <person name="Cha C.J."/>
        </authorList>
    </citation>
    <scope>NUCLEOTIDE SEQUENCE [LARGE SCALE GENOMIC DNA]</scope>
    <source>
        <strain evidence="9 10">KACC 19305</strain>
    </source>
</reference>
<dbReference type="Gene3D" id="3.40.50.2300">
    <property type="match status" value="1"/>
</dbReference>
<evidence type="ECO:0000256" key="2">
    <source>
        <dbReference type="ARBA" id="ARBA00012438"/>
    </source>
</evidence>
<evidence type="ECO:0000259" key="8">
    <source>
        <dbReference type="PROSITE" id="PS50110"/>
    </source>
</evidence>
<organism evidence="9 10">
    <name type="scientific">Ramlibacter alkalitolerans</name>
    <dbReference type="NCBI Taxonomy" id="2039631"/>
    <lineage>
        <taxon>Bacteria</taxon>
        <taxon>Pseudomonadati</taxon>
        <taxon>Pseudomonadota</taxon>
        <taxon>Betaproteobacteria</taxon>
        <taxon>Burkholderiales</taxon>
        <taxon>Comamonadaceae</taxon>
        <taxon>Ramlibacter</taxon>
    </lineage>
</organism>
<evidence type="ECO:0000259" key="7">
    <source>
        <dbReference type="PROSITE" id="PS50109"/>
    </source>
</evidence>
<evidence type="ECO:0000256" key="6">
    <source>
        <dbReference type="PROSITE-ProRule" id="PRU00169"/>
    </source>
</evidence>
<keyword evidence="4" id="KW-0808">Transferase</keyword>
<keyword evidence="3 6" id="KW-0597">Phosphoprotein</keyword>
<dbReference type="PRINTS" id="PR00344">
    <property type="entry name" value="BCTRLSENSOR"/>
</dbReference>